<evidence type="ECO:0000259" key="18">
    <source>
        <dbReference type="PROSITE" id="PS51195"/>
    </source>
</evidence>
<accession>A0A0K0EEF8</accession>
<evidence type="ECO:0000256" key="15">
    <source>
        <dbReference type="SAM" id="MobiDB-lite"/>
    </source>
</evidence>
<proteinExistence type="inferred from homology"/>
<dbReference type="CDD" id="cd18787">
    <property type="entry name" value="SF2_C_DEAD"/>
    <property type="match status" value="1"/>
</dbReference>
<evidence type="ECO:0000256" key="12">
    <source>
        <dbReference type="PROSITE-ProRule" id="PRU00552"/>
    </source>
</evidence>
<dbReference type="SUPFAM" id="SSF52540">
    <property type="entry name" value="P-loop containing nucleoside triphosphate hydrolases"/>
    <property type="match status" value="1"/>
</dbReference>
<evidence type="ECO:0000256" key="7">
    <source>
        <dbReference type="ARBA" id="ARBA00022806"/>
    </source>
</evidence>
<feature type="domain" description="Helicase C-terminal" evidence="17">
    <location>
        <begin position="398"/>
        <end position="545"/>
    </location>
</feature>
<evidence type="ECO:0000256" key="10">
    <source>
        <dbReference type="ARBA" id="ARBA00022884"/>
    </source>
</evidence>
<evidence type="ECO:0000256" key="6">
    <source>
        <dbReference type="ARBA" id="ARBA00022801"/>
    </source>
</evidence>
<dbReference type="PANTHER" id="PTHR47958">
    <property type="entry name" value="ATP-DEPENDENT RNA HELICASE DBP3"/>
    <property type="match status" value="1"/>
</dbReference>
<evidence type="ECO:0000256" key="9">
    <source>
        <dbReference type="ARBA" id="ARBA00022840"/>
    </source>
</evidence>
<keyword evidence="6 13" id="KW-0378">Hydrolase</keyword>
<protein>
    <recommendedName>
        <fullName evidence="2">RNA helicase</fullName>
        <ecNumber evidence="2">3.6.4.13</ecNumber>
    </recommendedName>
</protein>
<evidence type="ECO:0000256" key="5">
    <source>
        <dbReference type="ARBA" id="ARBA00022771"/>
    </source>
</evidence>
<keyword evidence="5" id="KW-0863">Zinc-finger</keyword>
<dbReference type="Gene3D" id="3.40.50.300">
    <property type="entry name" value="P-loop containing nucleotide triphosphate hydrolases"/>
    <property type="match status" value="2"/>
</dbReference>
<dbReference type="InterPro" id="IPR000629">
    <property type="entry name" value="RNA-helicase_DEAD-box_CS"/>
</dbReference>
<dbReference type="GO" id="GO:0003724">
    <property type="term" value="F:RNA helicase activity"/>
    <property type="evidence" value="ECO:0007669"/>
    <property type="project" value="UniProtKB-EC"/>
</dbReference>
<dbReference type="GO" id="GO:0005524">
    <property type="term" value="F:ATP binding"/>
    <property type="evidence" value="ECO:0007669"/>
    <property type="project" value="UniProtKB-KW"/>
</dbReference>
<dbReference type="GO" id="GO:0008270">
    <property type="term" value="F:zinc ion binding"/>
    <property type="evidence" value="ECO:0007669"/>
    <property type="project" value="UniProtKB-KW"/>
</dbReference>
<keyword evidence="8" id="KW-0862">Zinc</keyword>
<dbReference type="InterPro" id="IPR014001">
    <property type="entry name" value="Helicase_ATP-bd"/>
</dbReference>
<evidence type="ECO:0000259" key="17">
    <source>
        <dbReference type="PROSITE" id="PS51194"/>
    </source>
</evidence>
<dbReference type="InterPro" id="IPR027417">
    <property type="entry name" value="P-loop_NTPase"/>
</dbReference>
<dbReference type="Proteomes" id="UP000035681">
    <property type="component" value="Unplaced"/>
</dbReference>
<dbReference type="Pfam" id="PF00271">
    <property type="entry name" value="Helicase_C"/>
    <property type="match status" value="1"/>
</dbReference>
<dbReference type="EC" id="3.6.4.13" evidence="2"/>
<evidence type="ECO:0000256" key="13">
    <source>
        <dbReference type="RuleBase" id="RU000492"/>
    </source>
</evidence>
<feature type="compositionally biased region" description="Basic and acidic residues" evidence="15">
    <location>
        <begin position="76"/>
        <end position="94"/>
    </location>
</feature>
<dbReference type="GO" id="GO:0008432">
    <property type="term" value="F:JUN kinase binding"/>
    <property type="evidence" value="ECO:0007669"/>
    <property type="project" value="UniProtKB-ARBA"/>
</dbReference>
<dbReference type="WBParaSite" id="TCONS_00012108.p1">
    <property type="protein sequence ID" value="TCONS_00012108.p1"/>
    <property type="gene ID" value="XLOC_007458"/>
</dbReference>
<evidence type="ECO:0000313" key="20">
    <source>
        <dbReference type="WBParaSite" id="SSTP_0000786900.1"/>
    </source>
</evidence>
<evidence type="ECO:0000256" key="3">
    <source>
        <dbReference type="ARBA" id="ARBA00022723"/>
    </source>
</evidence>
<evidence type="ECO:0000256" key="11">
    <source>
        <dbReference type="ARBA" id="ARBA00047984"/>
    </source>
</evidence>
<keyword evidence="14" id="KW-0175">Coiled coil</keyword>
<evidence type="ECO:0000259" key="16">
    <source>
        <dbReference type="PROSITE" id="PS51192"/>
    </source>
</evidence>
<dbReference type="PROSITE" id="PS51195">
    <property type="entry name" value="Q_MOTIF"/>
    <property type="match status" value="1"/>
</dbReference>
<dbReference type="PROSITE" id="PS51192">
    <property type="entry name" value="HELICASE_ATP_BIND_1"/>
    <property type="match status" value="1"/>
</dbReference>
<keyword evidence="4 13" id="KW-0547">Nucleotide-binding</keyword>
<name>A0A0K0EEF8_STRER</name>
<keyword evidence="3" id="KW-0479">Metal-binding</keyword>
<reference evidence="20" key="1">
    <citation type="submission" date="2015-08" db="UniProtKB">
        <authorList>
            <consortium name="WormBaseParasite"/>
        </authorList>
    </citation>
    <scope>IDENTIFICATION</scope>
</reference>
<dbReference type="PROSITE" id="PS51194">
    <property type="entry name" value="HELICASE_CTER"/>
    <property type="match status" value="1"/>
</dbReference>
<dbReference type="STRING" id="6248.A0A0K0EEF8"/>
<dbReference type="AlphaFoldDB" id="A0A0K0EEF8"/>
<dbReference type="SUPFAM" id="SSF57756">
    <property type="entry name" value="Retrovirus zinc finger-like domains"/>
    <property type="match status" value="1"/>
</dbReference>
<evidence type="ECO:0000256" key="4">
    <source>
        <dbReference type="ARBA" id="ARBA00022741"/>
    </source>
</evidence>
<dbReference type="Pfam" id="PF00270">
    <property type="entry name" value="DEAD"/>
    <property type="match status" value="1"/>
</dbReference>
<evidence type="ECO:0000256" key="2">
    <source>
        <dbReference type="ARBA" id="ARBA00012552"/>
    </source>
</evidence>
<dbReference type="GO" id="GO:0016787">
    <property type="term" value="F:hydrolase activity"/>
    <property type="evidence" value="ECO:0007669"/>
    <property type="project" value="UniProtKB-KW"/>
</dbReference>
<dbReference type="InterPro" id="IPR014014">
    <property type="entry name" value="RNA_helicase_DEAD_Q_motif"/>
</dbReference>
<keyword evidence="19" id="KW-1185">Reference proteome</keyword>
<dbReference type="InterPro" id="IPR001650">
    <property type="entry name" value="Helicase_C-like"/>
</dbReference>
<keyword evidence="7 13" id="KW-0347">Helicase</keyword>
<sequence>MSDKNEDVEKTLSKYALKRKQLMEEEKRKLKEDLMIEEDEGDIFEEVEIPPKKVKDEGNIKTNESSKTLLEVHLKNIDEPKNEEENKEENKEDIIDQIGPKGGLQTFTELAKGITYQKPLKTNWKPPKRYRKMTPEEWAKYRKKQMILVEGDDIPPIIESFEEMKFPKVLIKGMNLKGIKLPTPIQKQGMPVALSGRDMIGIASTGAGKTITFLAPLMAFCLQQEIELPFSRNEGPYGLIVVPSRELAQQIYDVCKSIGGTIFQGGLPEIKVALTIGGQNMSEQKGQFSNGIHIVVATPGRLLAHLGSKSFNLQICRYVVLDEADRMLDLGFEDDLANIFSYFKAQRQTLLFSATMPRKIQNFAKKALIKPIIVNIGRAGAASLNVTQDITYVRGEDRLRKILDYLQKTPPRVIVFAERKGDVDKICEFLLSKGIAAASIHGEKDQEERHEAINRFREGFRDVLVATDIASKGLDFPNIMHVINYDMPKDIENYVHRIGRTGRSGKKGLATTFINKKSDLSTLADLKQLLIEADQELPQFLKDLVIEVNNEDQEPTNTEEIPNEDKGCAYCSGLGHKIQNCPKLEANNRKQMYGRDSRYHESSQY</sequence>
<feature type="domain" description="Helicase ATP-binding" evidence="16">
    <location>
        <begin position="190"/>
        <end position="374"/>
    </location>
</feature>
<dbReference type="GO" id="GO:0043186">
    <property type="term" value="C:P granule"/>
    <property type="evidence" value="ECO:0007669"/>
    <property type="project" value="UniProtKB-ARBA"/>
</dbReference>
<evidence type="ECO:0000256" key="14">
    <source>
        <dbReference type="SAM" id="Coils"/>
    </source>
</evidence>
<evidence type="ECO:0000256" key="1">
    <source>
        <dbReference type="ARBA" id="ARBA00010132"/>
    </source>
</evidence>
<feature type="domain" description="DEAD-box RNA helicase Q" evidence="18">
    <location>
        <begin position="159"/>
        <end position="187"/>
    </location>
</feature>
<evidence type="ECO:0000256" key="8">
    <source>
        <dbReference type="ARBA" id="ARBA00022833"/>
    </source>
</evidence>
<keyword evidence="9 13" id="KW-0067">ATP-binding</keyword>
<dbReference type="FunFam" id="3.40.50.300:FF:000008">
    <property type="entry name" value="ATP-dependent RNA helicase RhlB"/>
    <property type="match status" value="1"/>
</dbReference>
<dbReference type="InterPro" id="IPR036875">
    <property type="entry name" value="Znf_CCHC_sf"/>
</dbReference>
<feature type="short sequence motif" description="Q motif" evidence="12">
    <location>
        <begin position="159"/>
        <end position="187"/>
    </location>
</feature>
<comment type="catalytic activity">
    <reaction evidence="11">
        <text>ATP + H2O = ADP + phosphate + H(+)</text>
        <dbReference type="Rhea" id="RHEA:13065"/>
        <dbReference type="ChEBI" id="CHEBI:15377"/>
        <dbReference type="ChEBI" id="CHEBI:15378"/>
        <dbReference type="ChEBI" id="CHEBI:30616"/>
        <dbReference type="ChEBI" id="CHEBI:43474"/>
        <dbReference type="ChEBI" id="CHEBI:456216"/>
        <dbReference type="EC" id="3.6.4.13"/>
    </reaction>
</comment>
<keyword evidence="10" id="KW-0694">RNA-binding</keyword>
<evidence type="ECO:0000313" key="19">
    <source>
        <dbReference type="Proteomes" id="UP000035681"/>
    </source>
</evidence>
<dbReference type="PROSITE" id="PS00039">
    <property type="entry name" value="DEAD_ATP_HELICASE"/>
    <property type="match status" value="1"/>
</dbReference>
<dbReference type="InterPro" id="IPR011545">
    <property type="entry name" value="DEAD/DEAH_box_helicase_dom"/>
</dbReference>
<feature type="region of interest" description="Disordered" evidence="15">
    <location>
        <begin position="76"/>
        <end position="99"/>
    </location>
</feature>
<comment type="similarity">
    <text evidence="1">Belongs to the DEAD box helicase family. DDX4/VASA subfamily.</text>
</comment>
<dbReference type="SMART" id="SM00487">
    <property type="entry name" value="DEXDc"/>
    <property type="match status" value="1"/>
</dbReference>
<dbReference type="SMART" id="SM00490">
    <property type="entry name" value="HELICc"/>
    <property type="match status" value="1"/>
</dbReference>
<dbReference type="GO" id="GO:0003723">
    <property type="term" value="F:RNA binding"/>
    <property type="evidence" value="ECO:0007669"/>
    <property type="project" value="UniProtKB-KW"/>
</dbReference>
<dbReference type="WBParaSite" id="SSTP_0000786900.1">
    <property type="protein sequence ID" value="SSTP_0000786900.1"/>
    <property type="gene ID" value="SSTP_0000786900"/>
</dbReference>
<dbReference type="FunFam" id="3.40.50.300:FF:000657">
    <property type="entry name" value="Probable ATP-dependent RNA helicase DDX41"/>
    <property type="match status" value="1"/>
</dbReference>
<organism evidence="20">
    <name type="scientific">Strongyloides stercoralis</name>
    <name type="common">Threadworm</name>
    <dbReference type="NCBI Taxonomy" id="6248"/>
    <lineage>
        <taxon>Eukaryota</taxon>
        <taxon>Metazoa</taxon>
        <taxon>Ecdysozoa</taxon>
        <taxon>Nematoda</taxon>
        <taxon>Chromadorea</taxon>
        <taxon>Rhabditida</taxon>
        <taxon>Tylenchina</taxon>
        <taxon>Panagrolaimomorpha</taxon>
        <taxon>Strongyloidoidea</taxon>
        <taxon>Strongyloididae</taxon>
        <taxon>Strongyloides</taxon>
    </lineage>
</organism>
<feature type="coiled-coil region" evidence="14">
    <location>
        <begin position="5"/>
        <end position="40"/>
    </location>
</feature>